<dbReference type="InterPro" id="IPR001296">
    <property type="entry name" value="Glyco_trans_1"/>
</dbReference>
<evidence type="ECO:0000259" key="3">
    <source>
        <dbReference type="Pfam" id="PF00534"/>
    </source>
</evidence>
<keyword evidence="1" id="KW-0175">Coiled coil</keyword>
<dbReference type="EMBL" id="JAECZB010000093">
    <property type="protein sequence ID" value="MBH8555302.1"/>
    <property type="molecule type" value="Genomic_DNA"/>
</dbReference>
<keyword evidence="2" id="KW-0812">Transmembrane</keyword>
<keyword evidence="2" id="KW-1133">Transmembrane helix</keyword>
<keyword evidence="5" id="KW-1185">Reference proteome</keyword>
<gene>
    <name evidence="4" type="ORF">I8751_23720</name>
</gene>
<dbReference type="Proteomes" id="UP000599391">
    <property type="component" value="Unassembled WGS sequence"/>
</dbReference>
<accession>A0A8J7L635</accession>
<dbReference type="CDD" id="cd03801">
    <property type="entry name" value="GT4_PimA-like"/>
    <property type="match status" value="1"/>
</dbReference>
<feature type="domain" description="Glycosyl transferase family 1" evidence="3">
    <location>
        <begin position="196"/>
        <end position="310"/>
    </location>
</feature>
<organism evidence="4 5">
    <name type="scientific">Atlanticothrix silvestris CENA357</name>
    <dbReference type="NCBI Taxonomy" id="1725252"/>
    <lineage>
        <taxon>Bacteria</taxon>
        <taxon>Bacillati</taxon>
        <taxon>Cyanobacteriota</taxon>
        <taxon>Cyanophyceae</taxon>
        <taxon>Nostocales</taxon>
        <taxon>Nodulariaceae</taxon>
        <taxon>Atlanticothrix</taxon>
        <taxon>Atlanticothrix silvestris</taxon>
    </lineage>
</organism>
<dbReference type="PANTHER" id="PTHR12526">
    <property type="entry name" value="GLYCOSYLTRANSFERASE"/>
    <property type="match status" value="1"/>
</dbReference>
<dbReference type="GO" id="GO:0016757">
    <property type="term" value="F:glycosyltransferase activity"/>
    <property type="evidence" value="ECO:0007669"/>
    <property type="project" value="InterPro"/>
</dbReference>
<evidence type="ECO:0000256" key="2">
    <source>
        <dbReference type="SAM" id="Phobius"/>
    </source>
</evidence>
<comment type="caution">
    <text evidence="4">The sequence shown here is derived from an EMBL/GenBank/DDBJ whole genome shotgun (WGS) entry which is preliminary data.</text>
</comment>
<name>A0A8J7L635_9CYAN</name>
<evidence type="ECO:0000313" key="5">
    <source>
        <dbReference type="Proteomes" id="UP000599391"/>
    </source>
</evidence>
<dbReference type="RefSeq" id="WP_214441526.1">
    <property type="nucleotide sequence ID" value="NZ_JAECZB010000093.1"/>
</dbReference>
<feature type="coiled-coil region" evidence="1">
    <location>
        <begin position="173"/>
        <end position="200"/>
    </location>
</feature>
<dbReference type="Gene3D" id="3.40.50.2000">
    <property type="entry name" value="Glycogen Phosphorylase B"/>
    <property type="match status" value="1"/>
</dbReference>
<protein>
    <submittedName>
        <fullName evidence="4">Glycosyltransferase family 4 protein</fullName>
    </submittedName>
</protein>
<dbReference type="SUPFAM" id="SSF53756">
    <property type="entry name" value="UDP-Glycosyltransferase/glycogen phosphorylase"/>
    <property type="match status" value="1"/>
</dbReference>
<sequence length="371" mass="42376">MRSLRILIATHSPLAPEFGAGQMAINLAAAFRAQGHDVTLWSPHPILGQTRWWQGLQSLQLMRTKLDEFLTTQKPFDVIDCYAPFITNQVSKSGLVVARSVQPDILYIISNLNNPQKTKEILLLPFGYLFTIINIFLLLQGWGRAKYILCLGSLELQWMRKCFPWWRSKLFSYNNALSKAEQAELAQVRLNRKRNETESTRFLWIGRWVAHKGVKELVDFIVKRATSHPQDSFTIAGCGTSAEKDFPSKLIQSGQLKILPSFERSQLIHLLANHDTGLFTSRVEGWGLVLNEMLESGMPIFATLAGGVLDLQPFFEDMLRPFPPTIQKISEKLIISKDMDNYYSTFSWEKTVDNYVKFLLNGKNYNTNPTK</sequence>
<keyword evidence="2" id="KW-0472">Membrane</keyword>
<dbReference type="AlphaFoldDB" id="A0A8J7L635"/>
<proteinExistence type="predicted"/>
<evidence type="ECO:0000256" key="1">
    <source>
        <dbReference type="SAM" id="Coils"/>
    </source>
</evidence>
<feature type="transmembrane region" description="Helical" evidence="2">
    <location>
        <begin position="121"/>
        <end position="143"/>
    </location>
</feature>
<dbReference type="Pfam" id="PF00534">
    <property type="entry name" value="Glycos_transf_1"/>
    <property type="match status" value="1"/>
</dbReference>
<reference evidence="4 5" key="1">
    <citation type="journal article" date="2021" name="Int. J. Syst. Evol. Microbiol.">
        <title>Amazonocrinis nigriterrae gen. nov., sp. nov., Atlanticothrix silvestris gen. nov., sp. nov. and Dendronalium phyllosphericum gen. nov., sp. nov., nostocacean cyanobacteria from Brazilian environments.</title>
        <authorList>
            <person name="Alvarenga D.O."/>
            <person name="Andreote A.P.D."/>
            <person name="Branco L.H.Z."/>
            <person name="Delbaje E."/>
            <person name="Cruz R.B."/>
            <person name="Varani A.M."/>
            <person name="Fiore M.F."/>
        </authorList>
    </citation>
    <scope>NUCLEOTIDE SEQUENCE [LARGE SCALE GENOMIC DNA]</scope>
    <source>
        <strain evidence="4 5">CENA357</strain>
    </source>
</reference>
<evidence type="ECO:0000313" key="4">
    <source>
        <dbReference type="EMBL" id="MBH8555302.1"/>
    </source>
</evidence>